<dbReference type="EMBL" id="KV454001">
    <property type="protein sequence ID" value="ODQ48692.1"/>
    <property type="molecule type" value="Genomic_DNA"/>
</dbReference>
<feature type="zinc finger region" description="C3H1-type" evidence="5">
    <location>
        <begin position="356"/>
        <end position="384"/>
    </location>
</feature>
<dbReference type="GeneID" id="30176966"/>
<feature type="region of interest" description="Disordered" evidence="6">
    <location>
        <begin position="329"/>
        <end position="350"/>
    </location>
</feature>
<dbReference type="GO" id="GO:0003729">
    <property type="term" value="F:mRNA binding"/>
    <property type="evidence" value="ECO:0007669"/>
    <property type="project" value="InterPro"/>
</dbReference>
<keyword evidence="1 5" id="KW-0479">Metal-binding</keyword>
<dbReference type="GO" id="GO:0006879">
    <property type="term" value="P:intracellular iron ion homeostasis"/>
    <property type="evidence" value="ECO:0007669"/>
    <property type="project" value="UniProtKB-ARBA"/>
</dbReference>
<evidence type="ECO:0000256" key="2">
    <source>
        <dbReference type="ARBA" id="ARBA00022737"/>
    </source>
</evidence>
<dbReference type="InterPro" id="IPR036855">
    <property type="entry name" value="Znf_CCCH_sf"/>
</dbReference>
<dbReference type="InterPro" id="IPR045877">
    <property type="entry name" value="ZFP36-like"/>
</dbReference>
<dbReference type="Gene3D" id="4.10.1000.10">
    <property type="entry name" value="Zinc finger, CCCH-type"/>
    <property type="match status" value="2"/>
</dbReference>
<dbReference type="Pfam" id="PF00642">
    <property type="entry name" value="zf-CCCH"/>
    <property type="match status" value="2"/>
</dbReference>
<keyword evidence="4 5" id="KW-0862">Zinc</keyword>
<name>A0A1E3NRH8_9ASCO</name>
<evidence type="ECO:0000256" key="5">
    <source>
        <dbReference type="PROSITE-ProRule" id="PRU00723"/>
    </source>
</evidence>
<keyword evidence="2" id="KW-0677">Repeat</keyword>
<organism evidence="8 9">
    <name type="scientific">Pichia membranifaciens NRRL Y-2026</name>
    <dbReference type="NCBI Taxonomy" id="763406"/>
    <lineage>
        <taxon>Eukaryota</taxon>
        <taxon>Fungi</taxon>
        <taxon>Dikarya</taxon>
        <taxon>Ascomycota</taxon>
        <taxon>Saccharomycotina</taxon>
        <taxon>Pichiomycetes</taxon>
        <taxon>Pichiales</taxon>
        <taxon>Pichiaceae</taxon>
        <taxon>Pichia</taxon>
    </lineage>
</organism>
<dbReference type="SMART" id="SM00356">
    <property type="entry name" value="ZnF_C3H1"/>
    <property type="match status" value="2"/>
</dbReference>
<feature type="zinc finger region" description="C3H1-type" evidence="5">
    <location>
        <begin position="394"/>
        <end position="422"/>
    </location>
</feature>
<sequence length="440" mass="48578">MILNRYNQNLNTGDNIMASSTTGTNTSHNSSSYTALDVLLNSSASDTSVTSSHSINPTPMSSEYSLSNRSSLADVSFNALESISNDINNLNSLNTINSINSLNDSFDNDASTIDVNNINNAENNPSSVMNNLWNSTSDNSNLPSNSTFINWNPNYLSSNPNNNHNDNPILSKPTSPVPQSFATLRNSKNLQFSSNDPFLPADLKTSDMATINNTSLDDAIYKINSSESLYKCLSNHLLSNISKATTNTNLNNESLLNNQFLNKPAFPLNNNTMAGYSWNANVGLLNISDDLNNHQSSSSYSNSSTASSVCDDLINHSYYQNHLNNINHANNASPNNTNIHHTNSNHLNKNKTDRSLFKTELCATFQKTGFCPYNDKCQFAHGLDELKSAPKSRKWKTKMCKNWTEKGHCRYGKRCCYKHGENDDGSSVNSLFPPHVVLKH</sequence>
<reference evidence="8 9" key="1">
    <citation type="journal article" date="2016" name="Proc. Natl. Acad. Sci. U.S.A.">
        <title>Comparative genomics of biotechnologically important yeasts.</title>
        <authorList>
            <person name="Riley R."/>
            <person name="Haridas S."/>
            <person name="Wolfe K.H."/>
            <person name="Lopes M.R."/>
            <person name="Hittinger C.T."/>
            <person name="Goeker M."/>
            <person name="Salamov A.A."/>
            <person name="Wisecaver J.H."/>
            <person name="Long T.M."/>
            <person name="Calvey C.H."/>
            <person name="Aerts A.L."/>
            <person name="Barry K.W."/>
            <person name="Choi C."/>
            <person name="Clum A."/>
            <person name="Coughlan A.Y."/>
            <person name="Deshpande S."/>
            <person name="Douglass A.P."/>
            <person name="Hanson S.J."/>
            <person name="Klenk H.-P."/>
            <person name="LaButti K.M."/>
            <person name="Lapidus A."/>
            <person name="Lindquist E.A."/>
            <person name="Lipzen A.M."/>
            <person name="Meier-Kolthoff J.P."/>
            <person name="Ohm R.A."/>
            <person name="Otillar R.P."/>
            <person name="Pangilinan J.L."/>
            <person name="Peng Y."/>
            <person name="Rokas A."/>
            <person name="Rosa C.A."/>
            <person name="Scheuner C."/>
            <person name="Sibirny A.A."/>
            <person name="Slot J.C."/>
            <person name="Stielow J.B."/>
            <person name="Sun H."/>
            <person name="Kurtzman C.P."/>
            <person name="Blackwell M."/>
            <person name="Grigoriev I.V."/>
            <person name="Jeffries T.W."/>
        </authorList>
    </citation>
    <scope>NUCLEOTIDE SEQUENCE [LARGE SCALE GENOMIC DNA]</scope>
    <source>
        <strain evidence="8 9">NRRL Y-2026</strain>
    </source>
</reference>
<feature type="compositionally biased region" description="Low complexity" evidence="6">
    <location>
        <begin position="329"/>
        <end position="347"/>
    </location>
</feature>
<evidence type="ECO:0000259" key="7">
    <source>
        <dbReference type="PROSITE" id="PS50103"/>
    </source>
</evidence>
<keyword evidence="3 5" id="KW-0863">Zinc-finger</keyword>
<dbReference type="PROSITE" id="PS50103">
    <property type="entry name" value="ZF_C3H1"/>
    <property type="match status" value="2"/>
</dbReference>
<dbReference type="PANTHER" id="PTHR12547">
    <property type="entry name" value="CCCH ZINC FINGER/TIS11-RELATED"/>
    <property type="match status" value="1"/>
</dbReference>
<feature type="domain" description="C3H1-type" evidence="7">
    <location>
        <begin position="394"/>
        <end position="422"/>
    </location>
</feature>
<evidence type="ECO:0000256" key="3">
    <source>
        <dbReference type="ARBA" id="ARBA00022771"/>
    </source>
</evidence>
<dbReference type="OrthoDB" id="410307at2759"/>
<evidence type="ECO:0000313" key="8">
    <source>
        <dbReference type="EMBL" id="ODQ48692.1"/>
    </source>
</evidence>
<dbReference type="RefSeq" id="XP_019019805.1">
    <property type="nucleotide sequence ID" value="XM_019160279.1"/>
</dbReference>
<accession>A0A1E3NRH8</accession>
<dbReference type="AlphaFoldDB" id="A0A1E3NRH8"/>
<evidence type="ECO:0000256" key="1">
    <source>
        <dbReference type="ARBA" id="ARBA00022723"/>
    </source>
</evidence>
<feature type="domain" description="C3H1-type" evidence="7">
    <location>
        <begin position="356"/>
        <end position="384"/>
    </location>
</feature>
<dbReference type="GO" id="GO:0010468">
    <property type="term" value="P:regulation of gene expression"/>
    <property type="evidence" value="ECO:0007669"/>
    <property type="project" value="UniProtKB-ARBA"/>
</dbReference>
<dbReference type="FunFam" id="4.10.1000.10:FF:000018">
    <property type="entry name" value="Zinc finger protein"/>
    <property type="match status" value="1"/>
</dbReference>
<dbReference type="Proteomes" id="UP000094455">
    <property type="component" value="Unassembled WGS sequence"/>
</dbReference>
<dbReference type="InterPro" id="IPR000571">
    <property type="entry name" value="Znf_CCCH"/>
</dbReference>
<protein>
    <recommendedName>
        <fullName evidence="7">C3H1-type domain-containing protein</fullName>
    </recommendedName>
</protein>
<evidence type="ECO:0000256" key="6">
    <source>
        <dbReference type="SAM" id="MobiDB-lite"/>
    </source>
</evidence>
<dbReference type="STRING" id="763406.A0A1E3NRH8"/>
<dbReference type="SUPFAM" id="SSF90229">
    <property type="entry name" value="CCCH zinc finger"/>
    <property type="match status" value="2"/>
</dbReference>
<dbReference type="FunFam" id="4.10.1000.10:FF:000001">
    <property type="entry name" value="zinc finger CCCH domain-containing protein 15-like"/>
    <property type="match status" value="1"/>
</dbReference>
<evidence type="ECO:0000256" key="4">
    <source>
        <dbReference type="ARBA" id="ARBA00022833"/>
    </source>
</evidence>
<evidence type="ECO:0000313" key="9">
    <source>
        <dbReference type="Proteomes" id="UP000094455"/>
    </source>
</evidence>
<keyword evidence="9" id="KW-1185">Reference proteome</keyword>
<dbReference type="PANTHER" id="PTHR12547:SF18">
    <property type="entry name" value="PROTEIN TIS11"/>
    <property type="match status" value="1"/>
</dbReference>
<proteinExistence type="predicted"/>
<gene>
    <name evidence="8" type="ORF">PICMEDRAFT_14222</name>
</gene>
<dbReference type="GO" id="GO:0008270">
    <property type="term" value="F:zinc ion binding"/>
    <property type="evidence" value="ECO:0007669"/>
    <property type="project" value="UniProtKB-KW"/>
</dbReference>